<comment type="caution">
    <text evidence="8">The sequence shown here is derived from an EMBL/GenBank/DDBJ whole genome shotgun (WGS) entry which is preliminary data.</text>
</comment>
<dbReference type="PROSITE" id="PS50887">
    <property type="entry name" value="GGDEF"/>
    <property type="match status" value="1"/>
</dbReference>
<dbReference type="Gene3D" id="1.20.120.50">
    <property type="entry name" value="Hemerythrin-like"/>
    <property type="match status" value="1"/>
</dbReference>
<feature type="domain" description="PAS" evidence="4">
    <location>
        <begin position="450"/>
        <end position="505"/>
    </location>
</feature>
<dbReference type="SMART" id="SM00052">
    <property type="entry name" value="EAL"/>
    <property type="match status" value="1"/>
</dbReference>
<dbReference type="SUPFAM" id="SSF47188">
    <property type="entry name" value="Hemerythrin-like"/>
    <property type="match status" value="1"/>
</dbReference>
<evidence type="ECO:0000259" key="6">
    <source>
        <dbReference type="PROSITE" id="PS50883"/>
    </source>
</evidence>
<feature type="domain" description="EAL" evidence="6">
    <location>
        <begin position="997"/>
        <end position="1248"/>
    </location>
</feature>
<dbReference type="InterPro" id="IPR000160">
    <property type="entry name" value="GGDEF_dom"/>
</dbReference>
<dbReference type="EMBL" id="JANIBK010000035">
    <property type="protein sequence ID" value="MCQ8128569.1"/>
    <property type="molecule type" value="Genomic_DNA"/>
</dbReference>
<dbReference type="Proteomes" id="UP001524586">
    <property type="component" value="Unassembled WGS sequence"/>
</dbReference>
<dbReference type="InterPro" id="IPR001610">
    <property type="entry name" value="PAC"/>
</dbReference>
<dbReference type="CDD" id="cd01948">
    <property type="entry name" value="EAL"/>
    <property type="match status" value="1"/>
</dbReference>
<dbReference type="NCBIfam" id="TIGR00254">
    <property type="entry name" value="GGDEF"/>
    <property type="match status" value="1"/>
</dbReference>
<dbReference type="Pfam" id="PF00563">
    <property type="entry name" value="EAL"/>
    <property type="match status" value="1"/>
</dbReference>
<feature type="domain" description="PAS" evidence="4">
    <location>
        <begin position="319"/>
        <end position="371"/>
    </location>
</feature>
<proteinExistence type="inferred from homology"/>
<dbReference type="PROSITE" id="PS50113">
    <property type="entry name" value="PAC"/>
    <property type="match status" value="5"/>
</dbReference>
<dbReference type="InterPro" id="IPR000700">
    <property type="entry name" value="PAS-assoc_C"/>
</dbReference>
<dbReference type="PROSITE" id="PS50883">
    <property type="entry name" value="EAL"/>
    <property type="match status" value="1"/>
</dbReference>
<dbReference type="SMART" id="SM00091">
    <property type="entry name" value="PAS"/>
    <property type="match status" value="5"/>
</dbReference>
<feature type="domain" description="PAS" evidence="4">
    <location>
        <begin position="193"/>
        <end position="239"/>
    </location>
</feature>
<dbReference type="CDD" id="cd00130">
    <property type="entry name" value="PAS"/>
    <property type="match status" value="5"/>
</dbReference>
<dbReference type="CDD" id="cd01949">
    <property type="entry name" value="GGDEF"/>
    <property type="match status" value="1"/>
</dbReference>
<keyword evidence="3" id="KW-0408">Iron</keyword>
<dbReference type="InterPro" id="IPR035919">
    <property type="entry name" value="EAL_sf"/>
</dbReference>
<dbReference type="Pfam" id="PF00989">
    <property type="entry name" value="PAS"/>
    <property type="match status" value="3"/>
</dbReference>
<dbReference type="SUPFAM" id="SSF55785">
    <property type="entry name" value="PYP-like sensor domain (PAS domain)"/>
    <property type="match status" value="5"/>
</dbReference>
<dbReference type="Pfam" id="PF13426">
    <property type="entry name" value="PAS_9"/>
    <property type="match status" value="2"/>
</dbReference>
<organism evidence="8 9">
    <name type="scientific">Methylomonas rivi</name>
    <dbReference type="NCBI Taxonomy" id="2952226"/>
    <lineage>
        <taxon>Bacteria</taxon>
        <taxon>Pseudomonadati</taxon>
        <taxon>Pseudomonadota</taxon>
        <taxon>Gammaproteobacteria</taxon>
        <taxon>Methylococcales</taxon>
        <taxon>Methylococcaceae</taxon>
        <taxon>Methylomonas</taxon>
    </lineage>
</organism>
<dbReference type="RefSeq" id="WP_256614959.1">
    <property type="nucleotide sequence ID" value="NZ_JANIBK010000035.1"/>
</dbReference>
<gene>
    <name evidence="8" type="ORF">NP596_08865</name>
</gene>
<evidence type="ECO:0000256" key="1">
    <source>
        <dbReference type="ARBA" id="ARBA00010587"/>
    </source>
</evidence>
<dbReference type="Pfam" id="PF00990">
    <property type="entry name" value="GGDEF"/>
    <property type="match status" value="1"/>
</dbReference>
<feature type="domain" description="PAC" evidence="5">
    <location>
        <begin position="393"/>
        <end position="449"/>
    </location>
</feature>
<feature type="domain" description="PAS" evidence="4">
    <location>
        <begin position="574"/>
        <end position="645"/>
    </location>
</feature>
<dbReference type="SMART" id="SM00267">
    <property type="entry name" value="GGDEF"/>
    <property type="match status" value="1"/>
</dbReference>
<dbReference type="InterPro" id="IPR013767">
    <property type="entry name" value="PAS_fold"/>
</dbReference>
<evidence type="ECO:0000259" key="4">
    <source>
        <dbReference type="PROSITE" id="PS50112"/>
    </source>
</evidence>
<comment type="similarity">
    <text evidence="1">Belongs to the hemerythrin family.</text>
</comment>
<dbReference type="SMART" id="SM00086">
    <property type="entry name" value="PAC"/>
    <property type="match status" value="5"/>
</dbReference>
<dbReference type="InterPro" id="IPR052155">
    <property type="entry name" value="Biofilm_reg_signaling"/>
</dbReference>
<dbReference type="InterPro" id="IPR012312">
    <property type="entry name" value="Hemerythrin-like"/>
</dbReference>
<dbReference type="NCBIfam" id="TIGR02481">
    <property type="entry name" value="hemeryth_dom"/>
    <property type="match status" value="1"/>
</dbReference>
<evidence type="ECO:0000259" key="7">
    <source>
        <dbReference type="PROSITE" id="PS50887"/>
    </source>
</evidence>
<dbReference type="Gene3D" id="3.30.450.20">
    <property type="entry name" value="PAS domain"/>
    <property type="match status" value="5"/>
</dbReference>
<dbReference type="PANTHER" id="PTHR44757">
    <property type="entry name" value="DIGUANYLATE CYCLASE DGCP"/>
    <property type="match status" value="1"/>
</dbReference>
<dbReference type="InterPro" id="IPR035938">
    <property type="entry name" value="Hemerythrin-like_sf"/>
</dbReference>
<dbReference type="InterPro" id="IPR029787">
    <property type="entry name" value="Nucleotide_cyclase"/>
</dbReference>
<reference evidence="8 9" key="1">
    <citation type="submission" date="2022-07" db="EMBL/GenBank/DDBJ databases">
        <title>Methylomonas rivi sp. nov., Methylomonas rosea sp. nov., Methylomonas aureus sp. nov. and Methylomonas subterranea sp. nov., four novel methanotrophs isolated from a freshwater creek and the deep terrestrial subsurface.</title>
        <authorList>
            <person name="Abin C."/>
            <person name="Sankaranarayanan K."/>
            <person name="Garner C."/>
            <person name="Sindelar R."/>
            <person name="Kotary K."/>
            <person name="Garner R."/>
            <person name="Barclay S."/>
            <person name="Lawson P."/>
            <person name="Krumholz L."/>
        </authorList>
    </citation>
    <scope>NUCLEOTIDE SEQUENCE [LARGE SCALE GENOMIC DNA]</scope>
    <source>
        <strain evidence="8 9">WSC-6</strain>
    </source>
</reference>
<keyword evidence="9" id="KW-1185">Reference proteome</keyword>
<dbReference type="PROSITE" id="PS50112">
    <property type="entry name" value="PAS"/>
    <property type="match status" value="5"/>
</dbReference>
<dbReference type="PANTHER" id="PTHR44757:SF2">
    <property type="entry name" value="BIOFILM ARCHITECTURE MAINTENANCE PROTEIN MBAA"/>
    <property type="match status" value="1"/>
</dbReference>
<dbReference type="NCBIfam" id="TIGR00229">
    <property type="entry name" value="sensory_box"/>
    <property type="match status" value="5"/>
</dbReference>
<feature type="domain" description="PAS" evidence="4">
    <location>
        <begin position="692"/>
        <end position="740"/>
    </location>
</feature>
<evidence type="ECO:0000256" key="2">
    <source>
        <dbReference type="ARBA" id="ARBA00022723"/>
    </source>
</evidence>
<dbReference type="Gene3D" id="3.20.20.450">
    <property type="entry name" value="EAL domain"/>
    <property type="match status" value="1"/>
</dbReference>
<dbReference type="InterPro" id="IPR035965">
    <property type="entry name" value="PAS-like_dom_sf"/>
</dbReference>
<dbReference type="Pfam" id="PF01814">
    <property type="entry name" value="Hemerythrin"/>
    <property type="match status" value="1"/>
</dbReference>
<protein>
    <submittedName>
        <fullName evidence="8">PAS domain S-box protein</fullName>
    </submittedName>
</protein>
<dbReference type="CDD" id="cd12107">
    <property type="entry name" value="Hemerythrin"/>
    <property type="match status" value="1"/>
</dbReference>
<evidence type="ECO:0000256" key="3">
    <source>
        <dbReference type="ARBA" id="ARBA00023004"/>
    </source>
</evidence>
<dbReference type="SUPFAM" id="SSF55073">
    <property type="entry name" value="Nucleotide cyclase"/>
    <property type="match status" value="1"/>
</dbReference>
<feature type="domain" description="GGDEF" evidence="7">
    <location>
        <begin position="851"/>
        <end position="988"/>
    </location>
</feature>
<sequence>MNSIDIFPWNENFNTEVAEIDEQHKKLVRLLNLLAGHVTFQADLPALDAIFNELADYAAYHFRTEEVLWNQYLPEDWLEVQHKKDHEEFAAALLRFKQEQAAKAENVVLEEVLSFLARCLAGHILESDRYLAHVVLAMRSGLTLEAAKLQAGEKMSGSARVLIDIILAVYESLSVNTLRLMRELSQHKRDDEFLRKLLLAVEQSPSSIVITDLAANIEFVNAAFLKSTGYSRDETIGRNPRMLQSGKTPATTYRAMWDMLAQGRIWQGEFINKRKDGSEYIERALISPVQQTDGAVTHYLAVKDDITERKRVEKALRDSHQQMDALLNSMAEGVYGVDTEGNCRFVNRSFLRILGYDSADVIGKHIHEIIHHSFPDGRHYPSGDCKMYTAYRRQKDIHIDDEVFWRKDGTAIPVEYWSQPIVIDGVLTGAIATFIDISERKKAEDAARQNAEYARSLIEASLDPLVTISAEGKITDVNTATEQVTGLAREQLVGSDFATYFTEPDKARAGYRRVFTEGFVTDYPLAIRHVSGRITDVLYNANVYRDRQGKVLGVFAAARDITERKRIEARLVESELHLRTIIENEPECIKIVDAEGKVLQMNPAGLVMLEADSEEQVVGNPVLGVIAPQHQKAYADLHRRILSGENMRLEYEAIGLKGGRRWLETNGVPMTLAGGEVVHLAVTRDITARKHAEHQLRIAATVFESQEGMMVTDADNIILRVNKAFTDITGYQPEDVIGKNPNILHSARQDSDFYAAMWQRINEHGAWEGEVWNRRKNGEIYPEYLAINAVKDQEGRVTHYVGTLTDITLRKSAAEEIERLAFYDPLTGLPNRRLLQERLKPALAKCLRSGRKGALLFIDIDNFKTLNDTLGHDMGDLLLQQVAARLQSCVRENDTVARLGGDEFVVMLEGLNEDMYAAAKQAKRIGQNILATINRPFKLGKHDYISTPSIGAALFKGAEHADEMLKQADIAMYQAKTSGRNALCFFDPQMQDRVIAKASLENELRKAFSRQQFRLYYQIQVNALQRPVGVEVLIRWFHPERGLVSPAEFIPLAEENGMILDIGRWVLEQACAQIKAWQQLPAARGLVLSVNVSPKQFFQADFVSQVQAVIREYAIEPRLLKLELTESILIEKIENTIATMTALGAIGVQFSLDDFGTGYSSLQYLKKLPLNQLKIDQSFVRDIAFDSGDQAIVRTIIAMAKSLNLDVIAEGVETEEQRLFLLNNDCTHYQGFLFSQPLPVGQFEALLG</sequence>
<evidence type="ECO:0000259" key="5">
    <source>
        <dbReference type="PROSITE" id="PS50113"/>
    </source>
</evidence>
<dbReference type="InterPro" id="IPR001633">
    <property type="entry name" value="EAL_dom"/>
</dbReference>
<dbReference type="InterPro" id="IPR012827">
    <property type="entry name" value="Hemerythrin_metal-bd"/>
</dbReference>
<accession>A0ABT1U591</accession>
<feature type="domain" description="PAC" evidence="5">
    <location>
        <begin position="264"/>
        <end position="318"/>
    </location>
</feature>
<evidence type="ECO:0000313" key="9">
    <source>
        <dbReference type="Proteomes" id="UP001524586"/>
    </source>
</evidence>
<dbReference type="Gene3D" id="3.30.70.270">
    <property type="match status" value="1"/>
</dbReference>
<evidence type="ECO:0000313" key="8">
    <source>
        <dbReference type="EMBL" id="MCQ8128569.1"/>
    </source>
</evidence>
<feature type="domain" description="PAC" evidence="5">
    <location>
        <begin position="647"/>
        <end position="698"/>
    </location>
</feature>
<dbReference type="SUPFAM" id="SSF141868">
    <property type="entry name" value="EAL domain-like"/>
    <property type="match status" value="1"/>
</dbReference>
<name>A0ABT1U591_9GAMM</name>
<feature type="domain" description="PAC" evidence="5">
    <location>
        <begin position="767"/>
        <end position="819"/>
    </location>
</feature>
<dbReference type="InterPro" id="IPR043128">
    <property type="entry name" value="Rev_trsase/Diguanyl_cyclase"/>
</dbReference>
<feature type="domain" description="PAC" evidence="5">
    <location>
        <begin position="521"/>
        <end position="573"/>
    </location>
</feature>
<dbReference type="InterPro" id="IPR000014">
    <property type="entry name" value="PAS"/>
</dbReference>
<keyword evidence="2" id="KW-0479">Metal-binding</keyword>